<accession>A0A9W6G5P2</accession>
<protein>
    <submittedName>
        <fullName evidence="2">Uncharacterized protein</fullName>
    </submittedName>
</protein>
<name>A0A9W6G5P2_9ACTN</name>
<evidence type="ECO:0000256" key="1">
    <source>
        <dbReference type="SAM" id="Phobius"/>
    </source>
</evidence>
<comment type="caution">
    <text evidence="2">The sequence shown here is derived from an EMBL/GenBank/DDBJ whole genome shotgun (WGS) entry which is preliminary data.</text>
</comment>
<dbReference type="AlphaFoldDB" id="A0A9W6G5P2"/>
<keyword evidence="1" id="KW-0812">Transmembrane</keyword>
<evidence type="ECO:0000313" key="3">
    <source>
        <dbReference type="Proteomes" id="UP001144313"/>
    </source>
</evidence>
<keyword evidence="1" id="KW-0472">Membrane</keyword>
<dbReference type="Proteomes" id="UP001144313">
    <property type="component" value="Unassembled WGS sequence"/>
</dbReference>
<sequence length="128" mass="14786">MTTLVVLGALVILPLAFIVPAVLWKWRESREQARLAEVRRERQEAAERRLHGAPVSAARSPEAEEVWKEQRAFRAAFVAGGAEPGYRVYEDAYRMLREQNPYYDRIDLDPSVHRCEGRCCVAQPEFWV</sequence>
<dbReference type="RefSeq" id="WP_270118236.1">
    <property type="nucleotide sequence ID" value="NZ_BAAAOL010000016.1"/>
</dbReference>
<keyword evidence="1" id="KW-1133">Transmembrane helix</keyword>
<reference evidence="2" key="1">
    <citation type="submission" date="2022-12" db="EMBL/GenBank/DDBJ databases">
        <title>Reference genome sequencing for broad-spectrum identification of bacterial and archaeal isolates by mass spectrometry.</title>
        <authorList>
            <person name="Sekiguchi Y."/>
            <person name="Tourlousse D.M."/>
        </authorList>
    </citation>
    <scope>NUCLEOTIDE SEQUENCE</scope>
    <source>
        <strain evidence="2">LLR39Z86</strain>
    </source>
</reference>
<organism evidence="2 3">
    <name type="scientific">Glycomyces algeriensis</name>
    <dbReference type="NCBI Taxonomy" id="256037"/>
    <lineage>
        <taxon>Bacteria</taxon>
        <taxon>Bacillati</taxon>
        <taxon>Actinomycetota</taxon>
        <taxon>Actinomycetes</taxon>
        <taxon>Glycomycetales</taxon>
        <taxon>Glycomycetaceae</taxon>
        <taxon>Glycomyces</taxon>
    </lineage>
</organism>
<dbReference type="EMBL" id="BSDT01000001">
    <property type="protein sequence ID" value="GLI40971.1"/>
    <property type="molecule type" value="Genomic_DNA"/>
</dbReference>
<keyword evidence="3" id="KW-1185">Reference proteome</keyword>
<evidence type="ECO:0000313" key="2">
    <source>
        <dbReference type="EMBL" id="GLI40971.1"/>
    </source>
</evidence>
<proteinExistence type="predicted"/>
<gene>
    <name evidence="2" type="ORF">GALLR39Z86_08210</name>
</gene>
<feature type="transmembrane region" description="Helical" evidence="1">
    <location>
        <begin position="6"/>
        <end position="24"/>
    </location>
</feature>